<keyword evidence="5" id="KW-1185">Reference proteome</keyword>
<keyword evidence="3" id="KW-0949">S-adenosyl-L-methionine</keyword>
<sequence>AAALEKDSPHQLHRHVGHSAFSDMYEPAEGTFLLLDVLKAAAVELTGMEIHLKVGLGSGVVPEFLASMIGPLALAMCSAVNPEAAVCTLEMVCCNKAHTQSIITDFKRSTRDHCTFQTGEPRDPFSPQVHQALISKCKREYTICSMMKEIFLYLFIFAKGSKRINQELMKLVTHRRWVGTEGEGRE</sequence>
<dbReference type="GO" id="GO:0008757">
    <property type="term" value="F:S-adenosylmethionine-dependent methyltransferase activity"/>
    <property type="evidence" value="ECO:0007669"/>
    <property type="project" value="TreeGrafter"/>
</dbReference>
<evidence type="ECO:0000313" key="4">
    <source>
        <dbReference type="Ensembl" id="ENSMMSP00000007786.1"/>
    </source>
</evidence>
<protein>
    <submittedName>
        <fullName evidence="4">Uncharacterized protein</fullName>
    </submittedName>
</protein>
<organism evidence="4 5">
    <name type="scientific">Moschus moschiferus</name>
    <name type="common">Siberian musk deer</name>
    <name type="synonym">Moschus sibiricus</name>
    <dbReference type="NCBI Taxonomy" id="68415"/>
    <lineage>
        <taxon>Eukaryota</taxon>
        <taxon>Metazoa</taxon>
        <taxon>Chordata</taxon>
        <taxon>Craniata</taxon>
        <taxon>Vertebrata</taxon>
        <taxon>Euteleostomi</taxon>
        <taxon>Mammalia</taxon>
        <taxon>Eutheria</taxon>
        <taxon>Laurasiatheria</taxon>
        <taxon>Artiodactyla</taxon>
        <taxon>Ruminantia</taxon>
        <taxon>Pecora</taxon>
        <taxon>Moschidae</taxon>
        <taxon>Moschus</taxon>
    </lineage>
</organism>
<dbReference type="GO" id="GO:0035657">
    <property type="term" value="C:eRF1 methyltransferase complex"/>
    <property type="evidence" value="ECO:0007669"/>
    <property type="project" value="TreeGrafter"/>
</dbReference>
<dbReference type="PANTHER" id="PTHR45875">
    <property type="entry name" value="METHYLTRANSFERASE N6AMT1"/>
    <property type="match status" value="1"/>
</dbReference>
<dbReference type="InterPro" id="IPR052190">
    <property type="entry name" value="Euk-Arch_PrmC-MTase"/>
</dbReference>
<dbReference type="InterPro" id="IPR029063">
    <property type="entry name" value="SAM-dependent_MTases_sf"/>
</dbReference>
<dbReference type="GO" id="GO:0008276">
    <property type="term" value="F:protein methyltransferase activity"/>
    <property type="evidence" value="ECO:0007669"/>
    <property type="project" value="TreeGrafter"/>
</dbReference>
<dbReference type="Gene3D" id="3.40.50.150">
    <property type="entry name" value="Vaccinia Virus protein VP39"/>
    <property type="match status" value="1"/>
</dbReference>
<proteinExistence type="predicted"/>
<keyword evidence="2" id="KW-0808">Transferase</keyword>
<name>A0A8C6CXG2_MOSMO</name>
<evidence type="ECO:0000256" key="2">
    <source>
        <dbReference type="ARBA" id="ARBA00022679"/>
    </source>
</evidence>
<keyword evidence="1" id="KW-0489">Methyltransferase</keyword>
<dbReference type="Proteomes" id="UP000694544">
    <property type="component" value="Unplaced"/>
</dbReference>
<dbReference type="AlphaFoldDB" id="A0A8C6CXG2"/>
<reference evidence="4" key="2">
    <citation type="submission" date="2025-09" db="UniProtKB">
        <authorList>
            <consortium name="Ensembl"/>
        </authorList>
    </citation>
    <scope>IDENTIFICATION</scope>
</reference>
<dbReference type="GO" id="GO:0032259">
    <property type="term" value="P:methylation"/>
    <property type="evidence" value="ECO:0007669"/>
    <property type="project" value="UniProtKB-KW"/>
</dbReference>
<dbReference type="Ensembl" id="ENSMMST00000008632.1">
    <property type="protein sequence ID" value="ENSMMSP00000007786.1"/>
    <property type="gene ID" value="ENSMMSG00000006054.1"/>
</dbReference>
<evidence type="ECO:0000313" key="5">
    <source>
        <dbReference type="Proteomes" id="UP000694544"/>
    </source>
</evidence>
<accession>A0A8C6CXG2</accession>
<reference evidence="4" key="1">
    <citation type="submission" date="2025-08" db="UniProtKB">
        <authorList>
            <consortium name="Ensembl"/>
        </authorList>
    </citation>
    <scope>IDENTIFICATION</scope>
</reference>
<evidence type="ECO:0000256" key="3">
    <source>
        <dbReference type="ARBA" id="ARBA00022691"/>
    </source>
</evidence>
<evidence type="ECO:0000256" key="1">
    <source>
        <dbReference type="ARBA" id="ARBA00022603"/>
    </source>
</evidence>
<dbReference type="PANTHER" id="PTHR45875:SF1">
    <property type="entry name" value="METHYLTRANSFERASE N6AMT1"/>
    <property type="match status" value="1"/>
</dbReference>